<dbReference type="Proteomes" id="UP000276295">
    <property type="component" value="Unassembled WGS sequence"/>
</dbReference>
<dbReference type="RefSeq" id="WP_120065191.1">
    <property type="nucleotide sequence ID" value="NZ_QZWH01000027.1"/>
</dbReference>
<accession>A0A3A5K208</accession>
<protein>
    <submittedName>
        <fullName evidence="2">Uncharacterized protein</fullName>
    </submittedName>
</protein>
<dbReference type="AlphaFoldDB" id="A0A3A5K208"/>
<comment type="caution">
    <text evidence="2">The sequence shown here is derived from an EMBL/GenBank/DDBJ whole genome shotgun (WGS) entry which is preliminary data.</text>
</comment>
<name>A0A3A5K208_9ENTR</name>
<dbReference type="EMBL" id="QZWH01000027">
    <property type="protein sequence ID" value="RJT22227.1"/>
    <property type="molecule type" value="Genomic_DNA"/>
</dbReference>
<feature type="chain" id="PRO_5017440575" evidence="1">
    <location>
        <begin position="23"/>
        <end position="108"/>
    </location>
</feature>
<evidence type="ECO:0000313" key="2">
    <source>
        <dbReference type="EMBL" id="RJT22227.1"/>
    </source>
</evidence>
<keyword evidence="3" id="KW-1185">Reference proteome</keyword>
<sequence length="108" mass="11302">MNKNLVLILLLFVSGKVLCAQANVVQRKSLEPKDAAIVKSLEAKKWIGFGVKQQAQDSTKSKNGIGSGVNCTTTVGNAAEPSFPHPLGNSNTQPNVVVVTGNVINVCG</sequence>
<gene>
    <name evidence="2" type="ORF">D6029_13270</name>
</gene>
<reference evidence="2 3" key="1">
    <citation type="submission" date="2018-09" db="EMBL/GenBank/DDBJ databases">
        <title>Draft genome sequence of Buttiauxella izardii CCUG 35510T.</title>
        <authorList>
            <person name="Salva-Serra F."/>
            <person name="Marathe N."/>
            <person name="Moore E."/>
            <person name="Stadler-Svensson L."/>
            <person name="Engstrom-Jakobsson H."/>
        </authorList>
    </citation>
    <scope>NUCLEOTIDE SEQUENCE [LARGE SCALE GENOMIC DNA]</scope>
    <source>
        <strain evidence="2 3">CCUG 35510</strain>
    </source>
</reference>
<feature type="signal peptide" evidence="1">
    <location>
        <begin position="1"/>
        <end position="22"/>
    </location>
</feature>
<evidence type="ECO:0000313" key="3">
    <source>
        <dbReference type="Proteomes" id="UP000276295"/>
    </source>
</evidence>
<keyword evidence="1" id="KW-0732">Signal</keyword>
<evidence type="ECO:0000256" key="1">
    <source>
        <dbReference type="SAM" id="SignalP"/>
    </source>
</evidence>
<organism evidence="2 3">
    <name type="scientific">Buttiauxella izardii</name>
    <dbReference type="NCBI Taxonomy" id="82991"/>
    <lineage>
        <taxon>Bacteria</taxon>
        <taxon>Pseudomonadati</taxon>
        <taxon>Pseudomonadota</taxon>
        <taxon>Gammaproteobacteria</taxon>
        <taxon>Enterobacterales</taxon>
        <taxon>Enterobacteriaceae</taxon>
        <taxon>Buttiauxella</taxon>
    </lineage>
</organism>
<proteinExistence type="predicted"/>